<dbReference type="SUPFAM" id="SSF52540">
    <property type="entry name" value="P-loop containing nucleoside triphosphate hydrolases"/>
    <property type="match status" value="1"/>
</dbReference>
<feature type="transmembrane region" description="Helical" evidence="9">
    <location>
        <begin position="21"/>
        <end position="42"/>
    </location>
</feature>
<proteinExistence type="predicted"/>
<dbReference type="InterPro" id="IPR003439">
    <property type="entry name" value="ABC_transporter-like_ATP-bd"/>
</dbReference>
<evidence type="ECO:0000256" key="5">
    <source>
        <dbReference type="ARBA" id="ARBA00022741"/>
    </source>
</evidence>
<dbReference type="GO" id="GO:0016887">
    <property type="term" value="F:ATP hydrolysis activity"/>
    <property type="evidence" value="ECO:0007669"/>
    <property type="project" value="InterPro"/>
</dbReference>
<evidence type="ECO:0000256" key="9">
    <source>
        <dbReference type="SAM" id="Phobius"/>
    </source>
</evidence>
<accession>A0A1D9P113</accession>
<dbReference type="InterPro" id="IPR011527">
    <property type="entry name" value="ABC1_TM_dom"/>
</dbReference>
<dbReference type="GO" id="GO:0005886">
    <property type="term" value="C:plasma membrane"/>
    <property type="evidence" value="ECO:0007669"/>
    <property type="project" value="UniProtKB-SubCell"/>
</dbReference>
<dbReference type="FunFam" id="3.40.50.300:FF:000221">
    <property type="entry name" value="Multidrug ABC transporter ATP-binding protein"/>
    <property type="match status" value="1"/>
</dbReference>
<dbReference type="PANTHER" id="PTHR43394:SF1">
    <property type="entry name" value="ATP-BINDING CASSETTE SUB-FAMILY B MEMBER 10, MITOCHONDRIAL"/>
    <property type="match status" value="1"/>
</dbReference>
<reference evidence="13" key="1">
    <citation type="submission" date="2016-10" db="EMBL/GenBank/DDBJ databases">
        <title>The complete genome sequence of the rumen bacterium Butyrivibrio hungatei MB2003.</title>
        <authorList>
            <person name="Palevich N."/>
            <person name="Kelly W.J."/>
            <person name="Leahy S.C."/>
            <person name="Altermann E."/>
            <person name="Rakonjac J."/>
            <person name="Attwood G.T."/>
        </authorList>
    </citation>
    <scope>NUCLEOTIDE SEQUENCE [LARGE SCALE GENOMIC DNA]</scope>
    <source>
        <strain evidence="13">MB2003</strain>
    </source>
</reference>
<evidence type="ECO:0000256" key="2">
    <source>
        <dbReference type="ARBA" id="ARBA00022448"/>
    </source>
</evidence>
<dbReference type="SUPFAM" id="SSF90123">
    <property type="entry name" value="ABC transporter transmembrane region"/>
    <property type="match status" value="1"/>
</dbReference>
<comment type="subcellular location">
    <subcellularLocation>
        <location evidence="1">Cell membrane</location>
        <topology evidence="1">Multi-pass membrane protein</topology>
    </subcellularLocation>
</comment>
<evidence type="ECO:0000256" key="7">
    <source>
        <dbReference type="ARBA" id="ARBA00022989"/>
    </source>
</evidence>
<evidence type="ECO:0000256" key="6">
    <source>
        <dbReference type="ARBA" id="ARBA00022840"/>
    </source>
</evidence>
<sequence length="596" mass="66035">MKKKSHMGLLFKEMGAFKITMILSIIVASIGAYVTLRAYGYIYNAAEEVLLNIDDVQNVNTEYLIDLGKHILFCVTGAYGLYGLALLFSHITAFNTAARLKRKLLRHIGSLPLGYFDTHPSGVLRKLVEKNTDSAETLIAHQIPNTAQSMALPVFFAVYMFRSNALMAVACIIPVIIGFILLMGIMMGGGSDFVRKYQKASADMSAACVEYVRGIPVMKTFGQTADSFNRYKDAVSSFADFVYKFAMSMMNADSSYNTAINSIFVTLVPVALYMFRTNSDSKSVILDFIFFASMIPVAVTILKRIMSNSSESIIVDEAMEALEKVFDEKSQDYSGTLAPKGFDISIKDLTFRYSEDTPVVIDNVSLEIPEKSTVAFVGMSGSGKSTIANLIARFWDIDCGSIKIGGCELKEISKKNLDELMSVVFQESTLLKTSLAKNVALYKPDATKDEILRALHLAQCDDILDRLSDGIDTVYGAKGTYFSGGEIQRIAIARAILKDAPIVILDEATAFADAENEYLIRKALEELLADKTVIMIAHRMQTVRNADMICVIDDGKIVEAGDHERLIEMNGYYKKMTDEYERAVNWKFARKEAVNA</sequence>
<feature type="domain" description="ABC transmembrane type-1" evidence="11">
    <location>
        <begin position="19"/>
        <end position="311"/>
    </location>
</feature>
<dbReference type="InterPro" id="IPR027417">
    <property type="entry name" value="P-loop_NTPase"/>
</dbReference>
<evidence type="ECO:0000259" key="10">
    <source>
        <dbReference type="PROSITE" id="PS50893"/>
    </source>
</evidence>
<dbReference type="OrthoDB" id="9762778at2"/>
<dbReference type="AlphaFoldDB" id="A0A1D9P113"/>
<keyword evidence="4 9" id="KW-0812">Transmembrane</keyword>
<keyword evidence="13" id="KW-1185">Reference proteome</keyword>
<evidence type="ECO:0000256" key="3">
    <source>
        <dbReference type="ARBA" id="ARBA00022475"/>
    </source>
</evidence>
<name>A0A1D9P113_9FIRM</name>
<feature type="transmembrane region" description="Helical" evidence="9">
    <location>
        <begin position="165"/>
        <end position="187"/>
    </location>
</feature>
<gene>
    <name evidence="12" type="ORF">bhn_I1216</name>
</gene>
<dbReference type="InterPro" id="IPR003593">
    <property type="entry name" value="AAA+_ATPase"/>
</dbReference>
<keyword evidence="2" id="KW-0813">Transport</keyword>
<protein>
    <submittedName>
        <fullName evidence="12">ABC transporter ATP-binding/permease protein</fullName>
    </submittedName>
</protein>
<dbReference type="InterPro" id="IPR017871">
    <property type="entry name" value="ABC_transporter-like_CS"/>
</dbReference>
<dbReference type="Pfam" id="PF00005">
    <property type="entry name" value="ABC_tran"/>
    <property type="match status" value="1"/>
</dbReference>
<dbReference type="Gene3D" id="3.40.50.300">
    <property type="entry name" value="P-loop containing nucleotide triphosphate hydrolases"/>
    <property type="match status" value="1"/>
</dbReference>
<evidence type="ECO:0000313" key="12">
    <source>
        <dbReference type="EMBL" id="AOZ96250.1"/>
    </source>
</evidence>
<dbReference type="KEGG" id="bhu:bhn_I1216"/>
<keyword evidence="8 9" id="KW-0472">Membrane</keyword>
<feature type="transmembrane region" description="Helical" evidence="9">
    <location>
        <begin position="70"/>
        <end position="94"/>
    </location>
</feature>
<evidence type="ECO:0000256" key="8">
    <source>
        <dbReference type="ARBA" id="ARBA00023136"/>
    </source>
</evidence>
<dbReference type="SMART" id="SM00382">
    <property type="entry name" value="AAA"/>
    <property type="match status" value="1"/>
</dbReference>
<dbReference type="Gene3D" id="1.20.1560.10">
    <property type="entry name" value="ABC transporter type 1, transmembrane domain"/>
    <property type="match status" value="1"/>
</dbReference>
<evidence type="ECO:0000313" key="13">
    <source>
        <dbReference type="Proteomes" id="UP000179284"/>
    </source>
</evidence>
<dbReference type="Pfam" id="PF00664">
    <property type="entry name" value="ABC_membrane"/>
    <property type="match status" value="1"/>
</dbReference>
<dbReference type="GO" id="GO:0015421">
    <property type="term" value="F:ABC-type oligopeptide transporter activity"/>
    <property type="evidence" value="ECO:0007669"/>
    <property type="project" value="TreeGrafter"/>
</dbReference>
<dbReference type="GO" id="GO:0005524">
    <property type="term" value="F:ATP binding"/>
    <property type="evidence" value="ECO:0007669"/>
    <property type="project" value="UniProtKB-KW"/>
</dbReference>
<feature type="domain" description="ABC transporter" evidence="10">
    <location>
        <begin position="344"/>
        <end position="579"/>
    </location>
</feature>
<evidence type="ECO:0000256" key="1">
    <source>
        <dbReference type="ARBA" id="ARBA00004651"/>
    </source>
</evidence>
<dbReference type="PROSITE" id="PS50929">
    <property type="entry name" value="ABC_TM1F"/>
    <property type="match status" value="1"/>
</dbReference>
<feature type="transmembrane region" description="Helical" evidence="9">
    <location>
        <begin position="284"/>
        <end position="302"/>
    </location>
</feature>
<organism evidence="12 13">
    <name type="scientific">Butyrivibrio hungatei</name>
    <dbReference type="NCBI Taxonomy" id="185008"/>
    <lineage>
        <taxon>Bacteria</taxon>
        <taxon>Bacillati</taxon>
        <taxon>Bacillota</taxon>
        <taxon>Clostridia</taxon>
        <taxon>Lachnospirales</taxon>
        <taxon>Lachnospiraceae</taxon>
        <taxon>Butyrivibrio</taxon>
    </lineage>
</organism>
<evidence type="ECO:0000256" key="4">
    <source>
        <dbReference type="ARBA" id="ARBA00022692"/>
    </source>
</evidence>
<dbReference type="PANTHER" id="PTHR43394">
    <property type="entry name" value="ATP-DEPENDENT PERMEASE MDL1, MITOCHONDRIAL"/>
    <property type="match status" value="1"/>
</dbReference>
<keyword evidence="6 12" id="KW-0067">ATP-binding</keyword>
<dbReference type="PROSITE" id="PS00211">
    <property type="entry name" value="ABC_TRANSPORTER_1"/>
    <property type="match status" value="1"/>
</dbReference>
<feature type="transmembrane region" description="Helical" evidence="9">
    <location>
        <begin position="256"/>
        <end position="275"/>
    </location>
</feature>
<dbReference type="RefSeq" id="WP_071175956.1">
    <property type="nucleotide sequence ID" value="NZ_CP017831.1"/>
</dbReference>
<keyword evidence="3" id="KW-1003">Cell membrane</keyword>
<dbReference type="PROSITE" id="PS50893">
    <property type="entry name" value="ABC_TRANSPORTER_2"/>
    <property type="match status" value="1"/>
</dbReference>
<dbReference type="EMBL" id="CP017831">
    <property type="protein sequence ID" value="AOZ96250.1"/>
    <property type="molecule type" value="Genomic_DNA"/>
</dbReference>
<dbReference type="Proteomes" id="UP000179284">
    <property type="component" value="Chromosome I"/>
</dbReference>
<keyword evidence="5" id="KW-0547">Nucleotide-binding</keyword>
<dbReference type="InterPro" id="IPR039421">
    <property type="entry name" value="Type_1_exporter"/>
</dbReference>
<keyword evidence="7 9" id="KW-1133">Transmembrane helix</keyword>
<dbReference type="InterPro" id="IPR036640">
    <property type="entry name" value="ABC1_TM_sf"/>
</dbReference>
<evidence type="ECO:0000259" key="11">
    <source>
        <dbReference type="PROSITE" id="PS50929"/>
    </source>
</evidence>